<feature type="transmembrane region" description="Helical" evidence="7">
    <location>
        <begin position="433"/>
        <end position="453"/>
    </location>
</feature>
<dbReference type="Gene3D" id="1.20.1250.20">
    <property type="entry name" value="MFS general substrate transporter like domains"/>
    <property type="match status" value="2"/>
</dbReference>
<feature type="transmembrane region" description="Helical" evidence="7">
    <location>
        <begin position="307"/>
        <end position="327"/>
    </location>
</feature>
<feature type="transmembrane region" description="Helical" evidence="7">
    <location>
        <begin position="366"/>
        <end position="388"/>
    </location>
</feature>
<evidence type="ECO:0000313" key="9">
    <source>
        <dbReference type="EMBL" id="KAJ9139424.1"/>
    </source>
</evidence>
<evidence type="ECO:0000256" key="1">
    <source>
        <dbReference type="ARBA" id="ARBA00004141"/>
    </source>
</evidence>
<dbReference type="PROSITE" id="PS50850">
    <property type="entry name" value="MFS"/>
    <property type="match status" value="1"/>
</dbReference>
<evidence type="ECO:0000259" key="8">
    <source>
        <dbReference type="PROSITE" id="PS50850"/>
    </source>
</evidence>
<dbReference type="InterPro" id="IPR036259">
    <property type="entry name" value="MFS_trans_sf"/>
</dbReference>
<dbReference type="InterPro" id="IPR011701">
    <property type="entry name" value="MFS"/>
</dbReference>
<evidence type="ECO:0000256" key="5">
    <source>
        <dbReference type="ARBA" id="ARBA00023136"/>
    </source>
</evidence>
<feature type="transmembrane region" description="Helical" evidence="7">
    <location>
        <begin position="339"/>
        <end position="360"/>
    </location>
</feature>
<evidence type="ECO:0000256" key="6">
    <source>
        <dbReference type="SAM" id="MobiDB-lite"/>
    </source>
</evidence>
<feature type="region of interest" description="Disordered" evidence="6">
    <location>
        <begin position="1"/>
        <end position="21"/>
    </location>
</feature>
<dbReference type="FunFam" id="1.20.1250.20:FF:000188">
    <property type="entry name" value="MFS general substrate transporter"/>
    <property type="match status" value="1"/>
</dbReference>
<organism evidence="9 10">
    <name type="scientific">Pleurostoma richardsiae</name>
    <dbReference type="NCBI Taxonomy" id="41990"/>
    <lineage>
        <taxon>Eukaryota</taxon>
        <taxon>Fungi</taxon>
        <taxon>Dikarya</taxon>
        <taxon>Ascomycota</taxon>
        <taxon>Pezizomycotina</taxon>
        <taxon>Sordariomycetes</taxon>
        <taxon>Sordariomycetidae</taxon>
        <taxon>Calosphaeriales</taxon>
        <taxon>Pleurostomataceae</taxon>
        <taxon>Pleurostoma</taxon>
    </lineage>
</organism>
<comment type="subcellular location">
    <subcellularLocation>
        <location evidence="1">Membrane</location>
        <topology evidence="1">Multi-pass membrane protein</topology>
    </subcellularLocation>
</comment>
<dbReference type="AlphaFoldDB" id="A0AA38R9C4"/>
<dbReference type="GO" id="GO:0022857">
    <property type="term" value="F:transmembrane transporter activity"/>
    <property type="evidence" value="ECO:0007669"/>
    <property type="project" value="InterPro"/>
</dbReference>
<feature type="transmembrane region" description="Helical" evidence="7">
    <location>
        <begin position="169"/>
        <end position="194"/>
    </location>
</feature>
<evidence type="ECO:0000256" key="2">
    <source>
        <dbReference type="ARBA" id="ARBA00022448"/>
    </source>
</evidence>
<name>A0AA38R9C4_9PEZI</name>
<keyword evidence="10" id="KW-1185">Reference proteome</keyword>
<feature type="transmembrane region" description="Helical" evidence="7">
    <location>
        <begin position="143"/>
        <end position="162"/>
    </location>
</feature>
<dbReference type="EMBL" id="JANBVO010000026">
    <property type="protein sequence ID" value="KAJ9139424.1"/>
    <property type="molecule type" value="Genomic_DNA"/>
</dbReference>
<dbReference type="FunFam" id="1.20.1250.20:FF:000013">
    <property type="entry name" value="MFS general substrate transporter"/>
    <property type="match status" value="1"/>
</dbReference>
<dbReference type="PANTHER" id="PTHR43791">
    <property type="entry name" value="PERMEASE-RELATED"/>
    <property type="match status" value="1"/>
</dbReference>
<evidence type="ECO:0000256" key="3">
    <source>
        <dbReference type="ARBA" id="ARBA00022692"/>
    </source>
</evidence>
<evidence type="ECO:0000313" key="10">
    <source>
        <dbReference type="Proteomes" id="UP001174694"/>
    </source>
</evidence>
<keyword evidence="2" id="KW-0813">Transport</keyword>
<accession>A0AA38R9C4</accession>
<comment type="caution">
    <text evidence="9">The sequence shown here is derived from an EMBL/GenBank/DDBJ whole genome shotgun (WGS) entry which is preliminary data.</text>
</comment>
<reference evidence="9" key="1">
    <citation type="submission" date="2022-07" db="EMBL/GenBank/DDBJ databases">
        <title>Fungi with potential for degradation of polypropylene.</title>
        <authorList>
            <person name="Gostincar C."/>
        </authorList>
    </citation>
    <scope>NUCLEOTIDE SEQUENCE</scope>
    <source>
        <strain evidence="9">EXF-13308</strain>
    </source>
</reference>
<keyword evidence="3 7" id="KW-0812">Transmembrane</keyword>
<evidence type="ECO:0000256" key="4">
    <source>
        <dbReference type="ARBA" id="ARBA00022989"/>
    </source>
</evidence>
<keyword evidence="5 7" id="KW-0472">Membrane</keyword>
<feature type="transmembrane region" description="Helical" evidence="7">
    <location>
        <begin position="114"/>
        <end position="131"/>
    </location>
</feature>
<dbReference type="Proteomes" id="UP001174694">
    <property type="component" value="Unassembled WGS sequence"/>
</dbReference>
<evidence type="ECO:0000256" key="7">
    <source>
        <dbReference type="SAM" id="Phobius"/>
    </source>
</evidence>
<protein>
    <submittedName>
        <fullName evidence="9">Major facilitator superfamily transporter</fullName>
    </submittedName>
</protein>
<sequence>MTTMEKSIQDESKQVVSSPGSETEVGDQIVIDKAVERSLVRKMDVWLLPFLSVMYFFNAVDRSNLGNAETDGMSTDLHFVGEEYSLLILLFYIPNGLCDLPLNMLTKKFSGRWMLPALMVGWGAMALLQVACKNFAGMLVIRLLLGGLEAGFFAGAVFYLTLFYSRGELAFRIAIFFGSALLAGAFSGLIAFGVFQIKSHIQGWKWLFIIEGAMTVIFGVIAFFWLPESPQTAWFLTEAEREAAKARALRDGSKKVGEEFSIRECFKEFRTWRFFLWSGIAFTYPIAFSTTSNFLPLIIRRLGYSTVITNLLTVPPNVAGFFVLLAVTYSSDRNRERTFHIMGSLALSMIGLLVLVGIDAEHNKGPAYFACFLLCGGAYIPSCLVHSWHNNNNLSENSRAAFTGLMVGLGNLGGIVSSATFRTEYAPRYAPTLIATACSNFTCICLTFWMGMWMRKQNRRRNQEQGVTLRAEDVDTSTLEGGEEDPKWRFFV</sequence>
<feature type="transmembrane region" description="Helical" evidence="7">
    <location>
        <begin position="274"/>
        <end position="295"/>
    </location>
</feature>
<dbReference type="PANTHER" id="PTHR43791:SF9">
    <property type="entry name" value="MAJOR FACILITATOR-TYPE TRANSPORTER HXNP"/>
    <property type="match status" value="1"/>
</dbReference>
<feature type="transmembrane region" description="Helical" evidence="7">
    <location>
        <begin position="206"/>
        <end position="226"/>
    </location>
</feature>
<proteinExistence type="predicted"/>
<keyword evidence="4 7" id="KW-1133">Transmembrane helix</keyword>
<dbReference type="GO" id="GO:0016020">
    <property type="term" value="C:membrane"/>
    <property type="evidence" value="ECO:0007669"/>
    <property type="project" value="UniProtKB-SubCell"/>
</dbReference>
<feature type="transmembrane region" description="Helical" evidence="7">
    <location>
        <begin position="400"/>
        <end position="421"/>
    </location>
</feature>
<dbReference type="InterPro" id="IPR020846">
    <property type="entry name" value="MFS_dom"/>
</dbReference>
<gene>
    <name evidence="9" type="ORF">NKR23_g7901</name>
</gene>
<dbReference type="SUPFAM" id="SSF103473">
    <property type="entry name" value="MFS general substrate transporter"/>
    <property type="match status" value="1"/>
</dbReference>
<feature type="domain" description="Major facilitator superfamily (MFS) profile" evidence="8">
    <location>
        <begin position="47"/>
        <end position="492"/>
    </location>
</feature>
<dbReference type="Pfam" id="PF07690">
    <property type="entry name" value="MFS_1"/>
    <property type="match status" value="1"/>
</dbReference>